<evidence type="ECO:0000256" key="2">
    <source>
        <dbReference type="ARBA" id="ARBA00022694"/>
    </source>
</evidence>
<feature type="domain" description="Pseudouridine synthase I TruA alpha/beta" evidence="4">
    <location>
        <begin position="217"/>
        <end position="331"/>
    </location>
</feature>
<dbReference type="HAMAP" id="MF_00171">
    <property type="entry name" value="TruA"/>
    <property type="match status" value="1"/>
</dbReference>
<dbReference type="AlphaFoldDB" id="A0A8K0CGH7"/>
<dbReference type="InterPro" id="IPR041707">
    <property type="entry name" value="Pus3-like"/>
</dbReference>
<dbReference type="GO" id="GO:0009982">
    <property type="term" value="F:pseudouridine synthase activity"/>
    <property type="evidence" value="ECO:0007669"/>
    <property type="project" value="InterPro"/>
</dbReference>
<dbReference type="OrthoDB" id="25767at2759"/>
<accession>A0A8K0CGH7</accession>
<dbReference type="Gene3D" id="3.30.70.660">
    <property type="entry name" value="Pseudouridine synthase I, catalytic domain, C-terminal subdomain"/>
    <property type="match status" value="1"/>
</dbReference>
<dbReference type="GO" id="GO:0003723">
    <property type="term" value="F:RNA binding"/>
    <property type="evidence" value="ECO:0007669"/>
    <property type="project" value="InterPro"/>
</dbReference>
<dbReference type="InterPro" id="IPR020094">
    <property type="entry name" value="TruA/RsuA/RluB/E/F_N"/>
</dbReference>
<evidence type="ECO:0000259" key="4">
    <source>
        <dbReference type="Pfam" id="PF01416"/>
    </source>
</evidence>
<evidence type="ECO:0000313" key="5">
    <source>
        <dbReference type="EMBL" id="KAF2884103.1"/>
    </source>
</evidence>
<dbReference type="EMBL" id="VTPC01090222">
    <property type="protein sequence ID" value="KAF2884103.1"/>
    <property type="molecule type" value="Genomic_DNA"/>
</dbReference>
<keyword evidence="2" id="KW-0819">tRNA processing</keyword>
<proteinExistence type="inferred from homology"/>
<dbReference type="InterPro" id="IPR020103">
    <property type="entry name" value="PsdUridine_synth_cat_dom_sf"/>
</dbReference>
<name>A0A8K0CGH7_IGNLU</name>
<dbReference type="Gene3D" id="3.30.70.580">
    <property type="entry name" value="Pseudouridine synthase I, catalytic domain, N-terminal subdomain"/>
    <property type="match status" value="1"/>
</dbReference>
<dbReference type="FunFam" id="3.30.70.580:FF:000007">
    <property type="entry name" value="tRNA pseudouridine synthase"/>
    <property type="match status" value="1"/>
</dbReference>
<dbReference type="InterPro" id="IPR020095">
    <property type="entry name" value="PsdUridine_synth_TruA_C"/>
</dbReference>
<dbReference type="GO" id="GO:0005634">
    <property type="term" value="C:nucleus"/>
    <property type="evidence" value="ECO:0007669"/>
    <property type="project" value="TreeGrafter"/>
</dbReference>
<dbReference type="SUPFAM" id="SSF55120">
    <property type="entry name" value="Pseudouridine synthase"/>
    <property type="match status" value="1"/>
</dbReference>
<gene>
    <name evidence="5" type="ORF">ILUMI_22071</name>
</gene>
<dbReference type="InterPro" id="IPR001406">
    <property type="entry name" value="PsdUridine_synth_TruA"/>
</dbReference>
<dbReference type="PANTHER" id="PTHR11142:SF5">
    <property type="entry name" value="TRNA PSEUDOURIDINE(38_39) SYNTHASE"/>
    <property type="match status" value="1"/>
</dbReference>
<dbReference type="GO" id="GO:0005737">
    <property type="term" value="C:cytoplasm"/>
    <property type="evidence" value="ECO:0007669"/>
    <property type="project" value="TreeGrafter"/>
</dbReference>
<dbReference type="Pfam" id="PF01416">
    <property type="entry name" value="PseudoU_synth_1"/>
    <property type="match status" value="1"/>
</dbReference>
<evidence type="ECO:0000256" key="3">
    <source>
        <dbReference type="ARBA" id="ARBA00023235"/>
    </source>
</evidence>
<evidence type="ECO:0000256" key="1">
    <source>
        <dbReference type="ARBA" id="ARBA00009375"/>
    </source>
</evidence>
<dbReference type="PANTHER" id="PTHR11142">
    <property type="entry name" value="PSEUDOURIDYLATE SYNTHASE"/>
    <property type="match status" value="1"/>
</dbReference>
<keyword evidence="3" id="KW-0413">Isomerase</keyword>
<organism evidence="5 6">
    <name type="scientific">Ignelater luminosus</name>
    <name type="common">Cucubano</name>
    <name type="synonym">Pyrophorus luminosus</name>
    <dbReference type="NCBI Taxonomy" id="2038154"/>
    <lineage>
        <taxon>Eukaryota</taxon>
        <taxon>Metazoa</taxon>
        <taxon>Ecdysozoa</taxon>
        <taxon>Arthropoda</taxon>
        <taxon>Hexapoda</taxon>
        <taxon>Insecta</taxon>
        <taxon>Pterygota</taxon>
        <taxon>Neoptera</taxon>
        <taxon>Endopterygota</taxon>
        <taxon>Coleoptera</taxon>
        <taxon>Polyphaga</taxon>
        <taxon>Elateriformia</taxon>
        <taxon>Elateroidea</taxon>
        <taxon>Elateridae</taxon>
        <taxon>Agrypninae</taxon>
        <taxon>Pyrophorini</taxon>
        <taxon>Ignelater</taxon>
    </lineage>
</organism>
<evidence type="ECO:0000313" key="6">
    <source>
        <dbReference type="Proteomes" id="UP000801492"/>
    </source>
</evidence>
<protein>
    <recommendedName>
        <fullName evidence="4">Pseudouridine synthase I TruA alpha/beta domain-containing protein</fullName>
    </recommendedName>
</protein>
<dbReference type="GO" id="GO:1990481">
    <property type="term" value="P:mRNA pseudouridine synthesis"/>
    <property type="evidence" value="ECO:0007669"/>
    <property type="project" value="TreeGrafter"/>
</dbReference>
<comment type="caution">
    <text evidence="5">The sequence shown here is derived from an EMBL/GenBank/DDBJ whole genome shotgun (WGS) entry which is preliminary data.</text>
</comment>
<comment type="similarity">
    <text evidence="1">Belongs to the tRNA pseudouridine synthase TruA family.</text>
</comment>
<dbReference type="GO" id="GO:0031119">
    <property type="term" value="P:tRNA pseudouridine synthesis"/>
    <property type="evidence" value="ECO:0007669"/>
    <property type="project" value="TreeGrafter"/>
</dbReference>
<dbReference type="InterPro" id="IPR020097">
    <property type="entry name" value="PsdUridine_synth_TruA_a/b_dom"/>
</dbReference>
<keyword evidence="6" id="KW-1185">Reference proteome</keyword>
<sequence>MEINAKEAAHIIKKQSNKISDSDELHQYSKEELIEKIKSLQSHNMQLRNIIAKSSSKQMGKQCKKVQKPFDFTTCTFRHVLLKFMYIGWDYQGYAVQEDTTNTIENYLFEALIKTCLIKNRNSSNYHRCGRTDKGVSSFGQVISIDLRSRLSKDQQDDINSEINYCNTLNKVLPENIQCIAWCPVDDDFSARFNCKSRTYKYFFPRDNLNIENMQIAAQYLIGTHDFRNFCKMDVGNGVIQFVRNILSIELSPSTRVCDKEDYNLYVATIKGQAFLWHQIRCIMGVLLLIGQGKEEPEIVKELLNIEKNPRKPDYNMASEVPLNLYYCEYDSSREWIYDYTSLSTVIQKLKTQWTFSSIKSTMIEYMLHDVEAIHNSLKSNKIEKPNNINYLLSGVKSKNYIPLMKRQKCESLEDRIEHYVKKKKLEISEEAIKSSN</sequence>
<reference evidence="5" key="1">
    <citation type="submission" date="2019-08" db="EMBL/GenBank/DDBJ databases">
        <title>The genome of the North American firefly Photinus pyralis.</title>
        <authorList>
            <consortium name="Photinus pyralis genome working group"/>
            <person name="Fallon T.R."/>
            <person name="Sander Lower S.E."/>
            <person name="Weng J.-K."/>
        </authorList>
    </citation>
    <scope>NUCLEOTIDE SEQUENCE</scope>
    <source>
        <strain evidence="5">TRF0915ILg1</strain>
        <tissue evidence="5">Whole body</tissue>
    </source>
</reference>
<dbReference type="Proteomes" id="UP000801492">
    <property type="component" value="Unassembled WGS sequence"/>
</dbReference>
<dbReference type="CDD" id="cd02569">
    <property type="entry name" value="PseudoU_synth_ScPus3"/>
    <property type="match status" value="1"/>
</dbReference>
<dbReference type="NCBIfam" id="TIGR00071">
    <property type="entry name" value="hisT_truA"/>
    <property type="match status" value="1"/>
</dbReference>